<protein>
    <submittedName>
        <fullName evidence="11">Type II secretion system protein GspL</fullName>
    </submittedName>
</protein>
<reference evidence="11" key="2">
    <citation type="submission" date="2023-02" db="EMBL/GenBank/DDBJ databases">
        <title>'Rhodoalgimonas zhirmunskyi' gen. nov., isolated from a red alga.</title>
        <authorList>
            <person name="Nedashkovskaya O.I."/>
            <person name="Otstavnykh N.Y."/>
            <person name="Bystritskaya E.P."/>
            <person name="Balabanova L.A."/>
            <person name="Isaeva M.P."/>
        </authorList>
    </citation>
    <scope>NUCLEOTIDE SEQUENCE</scope>
    <source>
        <strain evidence="11">KCTC 52189</strain>
    </source>
</reference>
<keyword evidence="8" id="KW-1133">Transmembrane helix</keyword>
<dbReference type="InterPro" id="IPR007812">
    <property type="entry name" value="T2SS_protein-GspL"/>
</dbReference>
<evidence type="ECO:0000256" key="9">
    <source>
        <dbReference type="ARBA" id="ARBA00023136"/>
    </source>
</evidence>
<keyword evidence="9" id="KW-0472">Membrane</keyword>
<dbReference type="AlphaFoldDB" id="A0AAE3WGQ6"/>
<dbReference type="GO" id="GO:0015627">
    <property type="term" value="C:type II protein secretion system complex"/>
    <property type="evidence" value="ECO:0007669"/>
    <property type="project" value="InterPro"/>
</dbReference>
<evidence type="ECO:0000256" key="3">
    <source>
        <dbReference type="ARBA" id="ARBA00022448"/>
    </source>
</evidence>
<dbReference type="GO" id="GO:0015628">
    <property type="term" value="P:protein secretion by the type II secretion system"/>
    <property type="evidence" value="ECO:0007669"/>
    <property type="project" value="InterPro"/>
</dbReference>
<name>A0AAE3WGQ6_9RHOB</name>
<gene>
    <name evidence="11" type="primary">gspL</name>
    <name evidence="11" type="ORF">NO357_20100</name>
</gene>
<comment type="subcellular location">
    <subcellularLocation>
        <location evidence="1">Cell inner membrane</location>
    </subcellularLocation>
</comment>
<evidence type="ECO:0000256" key="7">
    <source>
        <dbReference type="ARBA" id="ARBA00022927"/>
    </source>
</evidence>
<comment type="similarity">
    <text evidence="2">Belongs to the GSP L family.</text>
</comment>
<dbReference type="NCBIfam" id="TIGR01709">
    <property type="entry name" value="typeII_sec_gspL"/>
    <property type="match status" value="1"/>
</dbReference>
<evidence type="ECO:0000256" key="5">
    <source>
        <dbReference type="ARBA" id="ARBA00022519"/>
    </source>
</evidence>
<dbReference type="Proteomes" id="UP001226762">
    <property type="component" value="Unassembled WGS sequence"/>
</dbReference>
<evidence type="ECO:0000256" key="4">
    <source>
        <dbReference type="ARBA" id="ARBA00022475"/>
    </source>
</evidence>
<feature type="domain" description="GspL periplasmic" evidence="10">
    <location>
        <begin position="238"/>
        <end position="381"/>
    </location>
</feature>
<evidence type="ECO:0000256" key="1">
    <source>
        <dbReference type="ARBA" id="ARBA00004533"/>
    </source>
</evidence>
<reference evidence="11" key="1">
    <citation type="submission" date="2022-07" db="EMBL/GenBank/DDBJ databases">
        <authorList>
            <person name="Otstavnykh N."/>
            <person name="Isaeva M."/>
            <person name="Bystritskaya E."/>
        </authorList>
    </citation>
    <scope>NUCLEOTIDE SEQUENCE</scope>
    <source>
        <strain evidence="11">KCTC 52189</strain>
    </source>
</reference>
<comment type="caution">
    <text evidence="11">The sequence shown here is derived from an EMBL/GenBank/DDBJ whole genome shotgun (WGS) entry which is preliminary data.</text>
</comment>
<dbReference type="RefSeq" id="WP_306737524.1">
    <property type="nucleotide sequence ID" value="NZ_JANHAX010000008.1"/>
</dbReference>
<keyword evidence="12" id="KW-1185">Reference proteome</keyword>
<evidence type="ECO:0000256" key="6">
    <source>
        <dbReference type="ARBA" id="ARBA00022692"/>
    </source>
</evidence>
<dbReference type="GO" id="GO:0009276">
    <property type="term" value="C:Gram-negative-bacterium-type cell wall"/>
    <property type="evidence" value="ECO:0007669"/>
    <property type="project" value="InterPro"/>
</dbReference>
<organism evidence="11 12">
    <name type="scientific">Marimonas arenosa</name>
    <dbReference type="NCBI Taxonomy" id="1795305"/>
    <lineage>
        <taxon>Bacteria</taxon>
        <taxon>Pseudomonadati</taxon>
        <taxon>Pseudomonadota</taxon>
        <taxon>Alphaproteobacteria</taxon>
        <taxon>Rhodobacterales</taxon>
        <taxon>Paracoccaceae</taxon>
        <taxon>Marimonas</taxon>
    </lineage>
</organism>
<keyword evidence="3" id="KW-0813">Transport</keyword>
<keyword evidence="6" id="KW-0812">Transmembrane</keyword>
<evidence type="ECO:0000256" key="8">
    <source>
        <dbReference type="ARBA" id="ARBA00022989"/>
    </source>
</evidence>
<evidence type="ECO:0000313" key="12">
    <source>
        <dbReference type="Proteomes" id="UP001226762"/>
    </source>
</evidence>
<keyword evidence="4" id="KW-1003">Cell membrane</keyword>
<keyword evidence="5" id="KW-0997">Cell inner membrane</keyword>
<accession>A0AAE3WGQ6</accession>
<keyword evidence="7" id="KW-0653">Protein transport</keyword>
<proteinExistence type="inferred from homology"/>
<dbReference type="Pfam" id="PF12693">
    <property type="entry name" value="GspL_C"/>
    <property type="match status" value="1"/>
</dbReference>
<evidence type="ECO:0000256" key="2">
    <source>
        <dbReference type="ARBA" id="ARBA00005318"/>
    </source>
</evidence>
<dbReference type="EMBL" id="JANHAX010000008">
    <property type="protein sequence ID" value="MDQ2092213.1"/>
    <property type="molecule type" value="Genomic_DNA"/>
</dbReference>
<sequence>MTTQGKIAATDGPFDPKRFGRLQADASRPGAKQVALVPGARVTVMPLDLPKGLQGAAREKVARRQVGDLTGQPAEALDVRPFHAPGEARQWSKVLVADAAEVAAWRGQAGTACRAVLPDYLGLPAADGLWTVAIEADMAVVRLGLADGFSAPLELASTLLERAWDEADETARPKAIFLLGDEIAGLSDWAAARRVPTVRDAAGVSALGLSPPKALAHGELSFDLRRDPQAARAKLRARVLPWRWPALAGLVAAGLWATGQILATQRLDEQRHELMAATTALVRTHFVPQGPILDVRTQVSRALAARQAGSGTGAGEAGVLDVFGAAAGVLAEHRARIGLVSYGAAQGLELVVTVEDFSALDDLAAALDAAGLRVEIAQSRNVAEGAEARVKLAPAPGGGEDRP</sequence>
<dbReference type="Gene3D" id="3.30.420.380">
    <property type="match status" value="1"/>
</dbReference>
<evidence type="ECO:0000313" key="11">
    <source>
        <dbReference type="EMBL" id="MDQ2092213.1"/>
    </source>
</evidence>
<dbReference type="InterPro" id="IPR025691">
    <property type="entry name" value="GspL_pp_dom"/>
</dbReference>
<evidence type="ECO:0000259" key="10">
    <source>
        <dbReference type="Pfam" id="PF12693"/>
    </source>
</evidence>